<dbReference type="AlphaFoldDB" id="A0A9K3ELW8"/>
<dbReference type="GO" id="GO:0006952">
    <property type="term" value="P:defense response"/>
    <property type="evidence" value="ECO:0007669"/>
    <property type="project" value="UniProtKB-KW"/>
</dbReference>
<sequence length="149" mass="17070">MAETITTELVKILFQKLSDEAFKRIARAQGIHNELKELKTTLSRIQDLLNDASQKEVTHKSVKSWLNALQHLAYDIDDVLDDLATEDMHRKLTLESRAIICSKDPQPMNERFWQCNLQENGVNLGHIMTGSANNNQTVNGFDYSYSFMI</sequence>
<evidence type="ECO:0000313" key="5">
    <source>
        <dbReference type="EMBL" id="KAF5775760.1"/>
    </source>
</evidence>
<feature type="domain" description="Disease resistance N-terminal" evidence="4">
    <location>
        <begin position="10"/>
        <end position="96"/>
    </location>
</feature>
<protein>
    <submittedName>
        <fullName evidence="5">Virus X resistance protein-like, coiled-coil</fullName>
    </submittedName>
</protein>
<keyword evidence="2" id="KW-0547">Nucleotide-binding</keyword>
<accession>A0A9K3ELW8</accession>
<comment type="caution">
    <text evidence="5">The sequence shown here is derived from an EMBL/GenBank/DDBJ whole genome shotgun (WGS) entry which is preliminary data.</text>
</comment>
<evidence type="ECO:0000313" key="6">
    <source>
        <dbReference type="Proteomes" id="UP000215914"/>
    </source>
</evidence>
<keyword evidence="3" id="KW-0611">Plant defense</keyword>
<proteinExistence type="predicted"/>
<evidence type="ECO:0000256" key="3">
    <source>
        <dbReference type="ARBA" id="ARBA00022821"/>
    </source>
</evidence>
<name>A0A9K3ELW8_HELAN</name>
<dbReference type="GO" id="GO:0000166">
    <property type="term" value="F:nucleotide binding"/>
    <property type="evidence" value="ECO:0007669"/>
    <property type="project" value="UniProtKB-KW"/>
</dbReference>
<dbReference type="Gene3D" id="1.20.5.4130">
    <property type="match status" value="1"/>
</dbReference>
<organism evidence="5 6">
    <name type="scientific">Helianthus annuus</name>
    <name type="common">Common sunflower</name>
    <dbReference type="NCBI Taxonomy" id="4232"/>
    <lineage>
        <taxon>Eukaryota</taxon>
        <taxon>Viridiplantae</taxon>
        <taxon>Streptophyta</taxon>
        <taxon>Embryophyta</taxon>
        <taxon>Tracheophyta</taxon>
        <taxon>Spermatophyta</taxon>
        <taxon>Magnoliopsida</taxon>
        <taxon>eudicotyledons</taxon>
        <taxon>Gunneridae</taxon>
        <taxon>Pentapetalae</taxon>
        <taxon>asterids</taxon>
        <taxon>campanulids</taxon>
        <taxon>Asterales</taxon>
        <taxon>Asteraceae</taxon>
        <taxon>Asteroideae</taxon>
        <taxon>Heliantheae alliance</taxon>
        <taxon>Heliantheae</taxon>
        <taxon>Helianthus</taxon>
    </lineage>
</organism>
<evidence type="ECO:0000256" key="2">
    <source>
        <dbReference type="ARBA" id="ARBA00022741"/>
    </source>
</evidence>
<evidence type="ECO:0000256" key="1">
    <source>
        <dbReference type="ARBA" id="ARBA00022737"/>
    </source>
</evidence>
<dbReference type="Proteomes" id="UP000215914">
    <property type="component" value="Unassembled WGS sequence"/>
</dbReference>
<reference evidence="5" key="2">
    <citation type="submission" date="2020-06" db="EMBL/GenBank/DDBJ databases">
        <title>Helianthus annuus Genome sequencing and assembly Release 2.</title>
        <authorList>
            <person name="Gouzy J."/>
            <person name="Langlade N."/>
            <person name="Munos S."/>
        </authorList>
    </citation>
    <scope>NUCLEOTIDE SEQUENCE</scope>
    <source>
        <tissue evidence="5">Leaves</tissue>
    </source>
</reference>
<keyword evidence="1" id="KW-0677">Repeat</keyword>
<dbReference type="Pfam" id="PF18052">
    <property type="entry name" value="Rx_N"/>
    <property type="match status" value="1"/>
</dbReference>
<gene>
    <name evidence="5" type="ORF">HanXRQr2_Chr13g0615681</name>
</gene>
<dbReference type="InterPro" id="IPR041118">
    <property type="entry name" value="Rx_N"/>
</dbReference>
<reference evidence="5" key="1">
    <citation type="journal article" date="2017" name="Nature">
        <title>The sunflower genome provides insights into oil metabolism, flowering and Asterid evolution.</title>
        <authorList>
            <person name="Badouin H."/>
            <person name="Gouzy J."/>
            <person name="Grassa C.J."/>
            <person name="Murat F."/>
            <person name="Staton S.E."/>
            <person name="Cottret L."/>
            <person name="Lelandais-Briere C."/>
            <person name="Owens G.L."/>
            <person name="Carrere S."/>
            <person name="Mayjonade B."/>
            <person name="Legrand L."/>
            <person name="Gill N."/>
            <person name="Kane N.C."/>
            <person name="Bowers J.E."/>
            <person name="Hubner S."/>
            <person name="Bellec A."/>
            <person name="Berard A."/>
            <person name="Berges H."/>
            <person name="Blanchet N."/>
            <person name="Boniface M.C."/>
            <person name="Brunel D."/>
            <person name="Catrice O."/>
            <person name="Chaidir N."/>
            <person name="Claudel C."/>
            <person name="Donnadieu C."/>
            <person name="Faraut T."/>
            <person name="Fievet G."/>
            <person name="Helmstetter N."/>
            <person name="King M."/>
            <person name="Knapp S.J."/>
            <person name="Lai Z."/>
            <person name="Le Paslier M.C."/>
            <person name="Lippi Y."/>
            <person name="Lorenzon L."/>
            <person name="Mandel J.R."/>
            <person name="Marage G."/>
            <person name="Marchand G."/>
            <person name="Marquand E."/>
            <person name="Bret-Mestries E."/>
            <person name="Morien E."/>
            <person name="Nambeesan S."/>
            <person name="Nguyen T."/>
            <person name="Pegot-Espagnet P."/>
            <person name="Pouilly N."/>
            <person name="Raftis F."/>
            <person name="Sallet E."/>
            <person name="Schiex T."/>
            <person name="Thomas J."/>
            <person name="Vandecasteele C."/>
            <person name="Vares D."/>
            <person name="Vear F."/>
            <person name="Vautrin S."/>
            <person name="Crespi M."/>
            <person name="Mangin B."/>
            <person name="Burke J.M."/>
            <person name="Salse J."/>
            <person name="Munos S."/>
            <person name="Vincourt P."/>
            <person name="Rieseberg L.H."/>
            <person name="Langlade N.B."/>
        </authorList>
    </citation>
    <scope>NUCLEOTIDE SEQUENCE</scope>
    <source>
        <tissue evidence="5">Leaves</tissue>
    </source>
</reference>
<evidence type="ECO:0000259" key="4">
    <source>
        <dbReference type="Pfam" id="PF18052"/>
    </source>
</evidence>
<keyword evidence="6" id="KW-1185">Reference proteome</keyword>
<dbReference type="Gramene" id="mRNA:HanXRQr2_Chr13g0615681">
    <property type="protein sequence ID" value="mRNA:HanXRQr2_Chr13g0615681"/>
    <property type="gene ID" value="HanXRQr2_Chr13g0615681"/>
</dbReference>
<dbReference type="EMBL" id="MNCJ02000328">
    <property type="protein sequence ID" value="KAF5775760.1"/>
    <property type="molecule type" value="Genomic_DNA"/>
</dbReference>